<comment type="caution">
    <text evidence="3">The sequence shown here is derived from an EMBL/GenBank/DDBJ whole genome shotgun (WGS) entry which is preliminary data.</text>
</comment>
<sequence>MKTDTHKGNWAAFCFCFALLMGTGSTLSSKILYGIESQGRDGSTKYFQKPLMQTFMMFLAMSVAIPVQFINAYLTNQLDKMPKLDYDRVMVLAFPACADLGATALMSVGLLYVPVSTFQLVRCTIIVFVAALKVLFLKFRPTGYMKCGILLNSIAILMVSASCFGEEQEAASAAIGVSVLLLGCLVTSSQYVLEETVMSKKNGTPPMMVIGLEGIWGTLLMLAIVFPVAYWIPGNDNGSVEDFWDSCLMIYNNTAVASMCLFYIVCVTSFNIASIFVTFLLDSVWRSILANFRPVSVWSMDLALFYIFTSGTLGEPWSPWSWLQLAGMFLLFFGTAVYNGTVELKWFDYGKVAAAPLNVELAKSPVYGSCDVSKPASSSKSR</sequence>
<evidence type="ECO:0008006" key="5">
    <source>
        <dbReference type="Google" id="ProtNLM"/>
    </source>
</evidence>
<evidence type="ECO:0000313" key="4">
    <source>
        <dbReference type="Proteomes" id="UP000481153"/>
    </source>
</evidence>
<reference evidence="3 4" key="1">
    <citation type="submission" date="2019-07" db="EMBL/GenBank/DDBJ databases">
        <title>Genomics analysis of Aphanomyces spp. identifies a new class of oomycete effector associated with host adaptation.</title>
        <authorList>
            <person name="Gaulin E."/>
        </authorList>
    </citation>
    <scope>NUCLEOTIDE SEQUENCE [LARGE SCALE GENOMIC DNA]</scope>
    <source>
        <strain evidence="3 4">ATCC 201684</strain>
    </source>
</reference>
<organism evidence="3 4">
    <name type="scientific">Aphanomyces euteiches</name>
    <dbReference type="NCBI Taxonomy" id="100861"/>
    <lineage>
        <taxon>Eukaryota</taxon>
        <taxon>Sar</taxon>
        <taxon>Stramenopiles</taxon>
        <taxon>Oomycota</taxon>
        <taxon>Saprolegniomycetes</taxon>
        <taxon>Saprolegniales</taxon>
        <taxon>Verrucalvaceae</taxon>
        <taxon>Aphanomyces</taxon>
    </lineage>
</organism>
<feature type="transmembrane region" description="Helical" evidence="1">
    <location>
        <begin position="214"/>
        <end position="233"/>
    </location>
</feature>
<name>A0A6G0WJF7_9STRA</name>
<proteinExistence type="predicted"/>
<keyword evidence="1" id="KW-1133">Transmembrane helix</keyword>
<feature type="transmembrane region" description="Helical" evidence="1">
    <location>
        <begin position="86"/>
        <end position="113"/>
    </location>
</feature>
<keyword evidence="1" id="KW-0812">Transmembrane</keyword>
<feature type="transmembrane region" description="Helical" evidence="1">
    <location>
        <begin position="52"/>
        <end position="74"/>
    </location>
</feature>
<accession>A0A6G0WJF7</accession>
<dbReference type="Proteomes" id="UP000481153">
    <property type="component" value="Unassembled WGS sequence"/>
</dbReference>
<keyword evidence="4" id="KW-1185">Reference proteome</keyword>
<feature type="transmembrane region" description="Helical" evidence="1">
    <location>
        <begin position="149"/>
        <end position="165"/>
    </location>
</feature>
<feature type="transmembrane region" description="Helical" evidence="1">
    <location>
        <begin position="288"/>
        <end position="308"/>
    </location>
</feature>
<feature type="transmembrane region" description="Helical" evidence="1">
    <location>
        <begin position="253"/>
        <end position="281"/>
    </location>
</feature>
<dbReference type="EMBL" id="VJMJ01000198">
    <property type="protein sequence ID" value="KAF0727361.1"/>
    <property type="molecule type" value="Genomic_DNA"/>
</dbReference>
<keyword evidence="1" id="KW-0472">Membrane</keyword>
<feature type="transmembrane region" description="Helical" evidence="1">
    <location>
        <begin position="171"/>
        <end position="193"/>
    </location>
</feature>
<evidence type="ECO:0000313" key="3">
    <source>
        <dbReference type="EMBL" id="KAF0727361.1"/>
    </source>
</evidence>
<dbReference type="PANTHER" id="PTHR13146">
    <property type="match status" value="1"/>
</dbReference>
<dbReference type="SUPFAM" id="SSF103481">
    <property type="entry name" value="Multidrug resistance efflux transporter EmrE"/>
    <property type="match status" value="1"/>
</dbReference>
<dbReference type="VEuPathDB" id="FungiDB:AeMF1_021846"/>
<feature type="chain" id="PRO_5026061284" description="EamA domain-containing protein" evidence="2">
    <location>
        <begin position="29"/>
        <end position="382"/>
    </location>
</feature>
<evidence type="ECO:0000256" key="1">
    <source>
        <dbReference type="SAM" id="Phobius"/>
    </source>
</evidence>
<dbReference type="AlphaFoldDB" id="A0A6G0WJF7"/>
<gene>
    <name evidence="3" type="ORF">Ae201684_014620</name>
</gene>
<dbReference type="InterPro" id="IPR037185">
    <property type="entry name" value="EmrE-like"/>
</dbReference>
<dbReference type="GO" id="GO:0016020">
    <property type="term" value="C:membrane"/>
    <property type="evidence" value="ECO:0007669"/>
    <property type="project" value="TreeGrafter"/>
</dbReference>
<keyword evidence="2" id="KW-0732">Signal</keyword>
<dbReference type="PANTHER" id="PTHR13146:SF3">
    <property type="entry name" value="EAMA DOMAIN-CONTAINING PROTEIN"/>
    <property type="match status" value="1"/>
</dbReference>
<evidence type="ECO:0000256" key="2">
    <source>
        <dbReference type="SAM" id="SignalP"/>
    </source>
</evidence>
<feature type="transmembrane region" description="Helical" evidence="1">
    <location>
        <begin position="119"/>
        <end position="137"/>
    </location>
</feature>
<feature type="transmembrane region" description="Helical" evidence="1">
    <location>
        <begin position="320"/>
        <end position="338"/>
    </location>
</feature>
<protein>
    <recommendedName>
        <fullName evidence="5">EamA domain-containing protein</fullName>
    </recommendedName>
</protein>
<feature type="signal peptide" evidence="2">
    <location>
        <begin position="1"/>
        <end position="28"/>
    </location>
</feature>